<dbReference type="InterPro" id="IPR000683">
    <property type="entry name" value="Gfo/Idh/MocA-like_OxRdtase_N"/>
</dbReference>
<dbReference type="Pfam" id="PF01408">
    <property type="entry name" value="GFO_IDH_MocA"/>
    <property type="match status" value="1"/>
</dbReference>
<dbReference type="Proteomes" id="UP000805614">
    <property type="component" value="Unassembled WGS sequence"/>
</dbReference>
<evidence type="ECO:0000259" key="2">
    <source>
        <dbReference type="Pfam" id="PF22725"/>
    </source>
</evidence>
<dbReference type="PANTHER" id="PTHR43249">
    <property type="entry name" value="UDP-N-ACETYL-2-AMINO-2-DEOXY-D-GLUCURONATE OXIDASE"/>
    <property type="match status" value="1"/>
</dbReference>
<protein>
    <submittedName>
        <fullName evidence="3">Gfo/Idh/MocA family oxidoreductase</fullName>
    </submittedName>
</protein>
<proteinExistence type="predicted"/>
<feature type="domain" description="GFO/IDH/MocA-like oxidoreductase" evidence="2">
    <location>
        <begin position="144"/>
        <end position="259"/>
    </location>
</feature>
<comment type="caution">
    <text evidence="3">The sequence shown here is derived from an EMBL/GenBank/DDBJ whole genome shotgun (WGS) entry which is preliminary data.</text>
</comment>
<dbReference type="EMBL" id="JABVEC010000030">
    <property type="protein sequence ID" value="MBC6469657.1"/>
    <property type="molecule type" value="Genomic_DNA"/>
</dbReference>
<dbReference type="InterPro" id="IPR055170">
    <property type="entry name" value="GFO_IDH_MocA-like_dom"/>
</dbReference>
<sequence>MTEAGTEGRGIRVAIAGTGGIAGICHIPALQGEAHRAEVVAAMDVDAGRVKTFCDEHDIPAAFTDLDRMLDEVRPDLVHVCTPPVAHAEQVVACLRAGAWVLCEKPPCLSLAEYDRITAAEGADGSGGPYAAIVYQHRFGSGARRMRELMAGGELGRPLVAQCVTAWYRDHAYFEVPWRGRWDTEGGGPTLGHGIHQIDLMLSLLGEWSEVRAMAGRLDRDVQTEDVSMAMVRFGSGAMASVVNSVLSPREESYLRFDLTDATVELRHLYGYRDADWSYTPAPHVAAARAAAWTAPARAGGADVPSSHGAQLTALLDCLERGERPPTSGAGGRQTLEFVTGLYKSALTGRPVSRGELVPGDPFYRRLHGDTPGWAPEVGP</sequence>
<dbReference type="Gene3D" id="3.40.50.720">
    <property type="entry name" value="NAD(P)-binding Rossmann-like Domain"/>
    <property type="match status" value="1"/>
</dbReference>
<dbReference type="PANTHER" id="PTHR43249:SF1">
    <property type="entry name" value="D-GLUCOSIDE 3-DEHYDROGENASE"/>
    <property type="match status" value="1"/>
</dbReference>
<dbReference type="InterPro" id="IPR052515">
    <property type="entry name" value="Gfo/Idh/MocA_Oxidoreductase"/>
</dbReference>
<keyword evidence="4" id="KW-1185">Reference proteome</keyword>
<dbReference type="InterPro" id="IPR036291">
    <property type="entry name" value="NAD(P)-bd_dom_sf"/>
</dbReference>
<evidence type="ECO:0000259" key="1">
    <source>
        <dbReference type="Pfam" id="PF01408"/>
    </source>
</evidence>
<name>A0ABR7LXT0_9ACTN</name>
<organism evidence="3 4">
    <name type="scientific">Actinomadura alba</name>
    <dbReference type="NCBI Taxonomy" id="406431"/>
    <lineage>
        <taxon>Bacteria</taxon>
        <taxon>Bacillati</taxon>
        <taxon>Actinomycetota</taxon>
        <taxon>Actinomycetes</taxon>
        <taxon>Streptosporangiales</taxon>
        <taxon>Thermomonosporaceae</taxon>
        <taxon>Actinomadura</taxon>
    </lineage>
</organism>
<dbReference type="SUPFAM" id="SSF51735">
    <property type="entry name" value="NAD(P)-binding Rossmann-fold domains"/>
    <property type="match status" value="1"/>
</dbReference>
<evidence type="ECO:0000313" key="4">
    <source>
        <dbReference type="Proteomes" id="UP000805614"/>
    </source>
</evidence>
<feature type="domain" description="Gfo/Idh/MocA-like oxidoreductase N-terminal" evidence="1">
    <location>
        <begin position="11"/>
        <end position="121"/>
    </location>
</feature>
<reference evidence="3 4" key="1">
    <citation type="submission" date="2020-06" db="EMBL/GenBank/DDBJ databases">
        <title>Actinomadura xiongansis sp. nov., isolated from soil of Baiyangdian.</title>
        <authorList>
            <person name="Zhang X."/>
        </authorList>
    </citation>
    <scope>NUCLEOTIDE SEQUENCE [LARGE SCALE GENOMIC DNA]</scope>
    <source>
        <strain evidence="3 4">HBUM206468</strain>
    </source>
</reference>
<dbReference type="Pfam" id="PF22725">
    <property type="entry name" value="GFO_IDH_MocA_C3"/>
    <property type="match status" value="1"/>
</dbReference>
<evidence type="ECO:0000313" key="3">
    <source>
        <dbReference type="EMBL" id="MBC6469657.1"/>
    </source>
</evidence>
<dbReference type="Gene3D" id="3.30.360.10">
    <property type="entry name" value="Dihydrodipicolinate Reductase, domain 2"/>
    <property type="match status" value="1"/>
</dbReference>
<accession>A0ABR7LXT0</accession>
<gene>
    <name evidence="3" type="ORF">HKK74_29820</name>
</gene>
<dbReference type="RefSeq" id="WP_187246709.1">
    <property type="nucleotide sequence ID" value="NZ_BAAAOK010000006.1"/>
</dbReference>
<dbReference type="SUPFAM" id="SSF55347">
    <property type="entry name" value="Glyceraldehyde-3-phosphate dehydrogenase-like, C-terminal domain"/>
    <property type="match status" value="1"/>
</dbReference>